<name>A0AA36HDU9_CYLNA</name>
<feature type="compositionally biased region" description="Basic and acidic residues" evidence="1">
    <location>
        <begin position="297"/>
        <end position="312"/>
    </location>
</feature>
<dbReference type="AlphaFoldDB" id="A0AA36HDU9"/>
<feature type="compositionally biased region" description="Basic residues" evidence="1">
    <location>
        <begin position="283"/>
        <end position="296"/>
    </location>
</feature>
<gene>
    <name evidence="3" type="ORF">CYNAS_LOCUS20365</name>
</gene>
<dbReference type="SUPFAM" id="SSF88723">
    <property type="entry name" value="PIN domain-like"/>
    <property type="match status" value="1"/>
</dbReference>
<evidence type="ECO:0000259" key="2">
    <source>
        <dbReference type="Pfam" id="PF13638"/>
    </source>
</evidence>
<comment type="caution">
    <text evidence="3">The sequence shown here is derived from an EMBL/GenBank/DDBJ whole genome shotgun (WGS) entry which is preliminary data.</text>
</comment>
<dbReference type="Pfam" id="PF13638">
    <property type="entry name" value="PIN_4"/>
    <property type="match status" value="1"/>
</dbReference>
<dbReference type="Proteomes" id="UP001176961">
    <property type="component" value="Unassembled WGS sequence"/>
</dbReference>
<dbReference type="EMBL" id="CATQJL010000316">
    <property type="protein sequence ID" value="CAJ0608382.1"/>
    <property type="molecule type" value="Genomic_DNA"/>
</dbReference>
<feature type="region of interest" description="Disordered" evidence="1">
    <location>
        <begin position="228"/>
        <end position="347"/>
    </location>
</feature>
<protein>
    <recommendedName>
        <fullName evidence="2">PIN domain-containing protein</fullName>
    </recommendedName>
</protein>
<dbReference type="InterPro" id="IPR052626">
    <property type="entry name" value="SWT1_Regulator"/>
</dbReference>
<dbReference type="Gene3D" id="3.40.50.1010">
    <property type="entry name" value="5'-nuclease"/>
    <property type="match status" value="1"/>
</dbReference>
<dbReference type="PANTHER" id="PTHR16161:SF0">
    <property type="entry name" value="TRANSCRIPTIONAL PROTEIN SWT1"/>
    <property type="match status" value="1"/>
</dbReference>
<reference evidence="3" key="1">
    <citation type="submission" date="2023-07" db="EMBL/GenBank/DDBJ databases">
        <authorList>
            <consortium name="CYATHOMIX"/>
        </authorList>
    </citation>
    <scope>NUCLEOTIDE SEQUENCE</scope>
    <source>
        <strain evidence="3">N/A</strain>
    </source>
</reference>
<feature type="compositionally biased region" description="Basic and acidic residues" evidence="1">
    <location>
        <begin position="521"/>
        <end position="531"/>
    </location>
</feature>
<keyword evidence="4" id="KW-1185">Reference proteome</keyword>
<evidence type="ECO:0000256" key="1">
    <source>
        <dbReference type="SAM" id="MobiDB-lite"/>
    </source>
</evidence>
<dbReference type="PANTHER" id="PTHR16161">
    <property type="entry name" value="TRANSCRIPTIONAL PROTEIN SWT1"/>
    <property type="match status" value="1"/>
</dbReference>
<sequence>MRNETFYTVDNYCANMGGPAAGTADCSVGVIVPESPNPEYDEVRELRSSKLDKKNLPQEFCLWKRRARSSEILGCIVVDTCALLNEPDIIEISLKNKILVLIPFPVLCELDKLHKSGKYSSYKKAQQAMHCLRKSSMCDYLIIEDSFDSLEEVNGFKAARNNNDDLILRCAFKIQVNLPANCVGKRILFITDDCLLSLKARAHDVRYLTAKEYLAELQKSGLNISLDPEEEPMEIDPPQNSVILPQESVKVKDQPKASAKKPAKEKEGKPSENVVKKPLNGHISKHHSRKGVPKKKEHQETSKVGKDQKLEPSVRNSTPAPAKKVSSGGDKKTSKSPPVPDNLAPVCNQENNAQLSPQVSEIPRNPSAAYNIRCNQNMYYDNDQTANYYAADNAAYPPLQPFAYPKQYGPGWSYGYPNMRNRSHPYSYGNSRVPLGAYRGSPKPQNGLCESRLHPNQYQWQSYDHQKHLNPYQWQSYDYQKQRKGWKPKVPTKMVERLSIVDGPQRSYYRSNSRRGSSESLRTKPNEVDENQDQGRKIFSEFISPAENAISKFSVIWNDLVGLIRQKIDHGHVPEKVCDDLRSLWKAAATLCQSTDLQSFKEFVAMATSLYYFWTLNPDYQNLEFPTSALSSALQLMRSESSEKAVELANSILCYVNDDRMRLDRVATIAQ</sequence>
<dbReference type="GO" id="GO:0005634">
    <property type="term" value="C:nucleus"/>
    <property type="evidence" value="ECO:0007669"/>
    <property type="project" value="TreeGrafter"/>
</dbReference>
<organism evidence="3 4">
    <name type="scientific">Cylicocyclus nassatus</name>
    <name type="common">Nematode worm</name>
    <dbReference type="NCBI Taxonomy" id="53992"/>
    <lineage>
        <taxon>Eukaryota</taxon>
        <taxon>Metazoa</taxon>
        <taxon>Ecdysozoa</taxon>
        <taxon>Nematoda</taxon>
        <taxon>Chromadorea</taxon>
        <taxon>Rhabditida</taxon>
        <taxon>Rhabditina</taxon>
        <taxon>Rhabditomorpha</taxon>
        <taxon>Strongyloidea</taxon>
        <taxon>Strongylidae</taxon>
        <taxon>Cylicocyclus</taxon>
    </lineage>
</organism>
<proteinExistence type="predicted"/>
<feature type="domain" description="PIN" evidence="2">
    <location>
        <begin position="76"/>
        <end position="206"/>
    </location>
</feature>
<dbReference type="InterPro" id="IPR002716">
    <property type="entry name" value="PIN_dom"/>
</dbReference>
<feature type="region of interest" description="Disordered" evidence="1">
    <location>
        <begin position="506"/>
        <end position="531"/>
    </location>
</feature>
<evidence type="ECO:0000313" key="3">
    <source>
        <dbReference type="EMBL" id="CAJ0608382.1"/>
    </source>
</evidence>
<dbReference type="InterPro" id="IPR029060">
    <property type="entry name" value="PIN-like_dom_sf"/>
</dbReference>
<accession>A0AA36HDU9</accession>
<evidence type="ECO:0000313" key="4">
    <source>
        <dbReference type="Proteomes" id="UP001176961"/>
    </source>
</evidence>
<feature type="compositionally biased region" description="Low complexity" evidence="1">
    <location>
        <begin position="506"/>
        <end position="520"/>
    </location>
</feature>